<dbReference type="InterPro" id="IPR041577">
    <property type="entry name" value="RT_RNaseH_2"/>
</dbReference>
<name>A0AAV2D729_9ROSI</name>
<dbReference type="Pfam" id="PF13456">
    <property type="entry name" value="RVT_3"/>
    <property type="match status" value="1"/>
</dbReference>
<keyword evidence="2" id="KW-0175">Coiled coil</keyword>
<dbReference type="CDD" id="cd00303">
    <property type="entry name" value="retropepsin_like"/>
    <property type="match status" value="1"/>
</dbReference>
<dbReference type="PROSITE" id="PS50878">
    <property type="entry name" value="RT_POL"/>
    <property type="match status" value="1"/>
</dbReference>
<dbReference type="InterPro" id="IPR021109">
    <property type="entry name" value="Peptidase_aspartic_dom_sf"/>
</dbReference>
<evidence type="ECO:0000313" key="8">
    <source>
        <dbReference type="Proteomes" id="UP001497516"/>
    </source>
</evidence>
<dbReference type="Pfam" id="PF17921">
    <property type="entry name" value="Integrase_H2C2"/>
    <property type="match status" value="1"/>
</dbReference>
<dbReference type="PANTHER" id="PTHR48475">
    <property type="entry name" value="RIBONUCLEASE H"/>
    <property type="match status" value="1"/>
</dbReference>
<dbReference type="InterPro" id="IPR001584">
    <property type="entry name" value="Integrase_cat-core"/>
</dbReference>
<feature type="domain" description="Integrase catalytic" evidence="6">
    <location>
        <begin position="1057"/>
        <end position="1216"/>
    </location>
</feature>
<dbReference type="SUPFAM" id="SSF53098">
    <property type="entry name" value="Ribonuclease H-like"/>
    <property type="match status" value="2"/>
</dbReference>
<dbReference type="GO" id="GO:0006310">
    <property type="term" value="P:DNA recombination"/>
    <property type="evidence" value="ECO:0007669"/>
    <property type="project" value="UniProtKB-KW"/>
</dbReference>
<dbReference type="PROSITE" id="PS50879">
    <property type="entry name" value="RNASE_H_1"/>
    <property type="match status" value="1"/>
</dbReference>
<dbReference type="InterPro" id="IPR041588">
    <property type="entry name" value="Integrase_H2C2"/>
</dbReference>
<evidence type="ECO:0000259" key="4">
    <source>
        <dbReference type="PROSITE" id="PS50878"/>
    </source>
</evidence>
<reference evidence="7 8" key="1">
    <citation type="submission" date="2024-04" db="EMBL/GenBank/DDBJ databases">
        <authorList>
            <person name="Fracassetti M."/>
        </authorList>
    </citation>
    <scope>NUCLEOTIDE SEQUENCE [LARGE SCALE GENOMIC DNA]</scope>
</reference>
<accession>A0AAV2D729</accession>
<dbReference type="Gene3D" id="2.30.30.850">
    <property type="match status" value="1"/>
</dbReference>
<dbReference type="CDD" id="cd09279">
    <property type="entry name" value="RNase_HI_like"/>
    <property type="match status" value="1"/>
</dbReference>
<dbReference type="InterPro" id="IPR036397">
    <property type="entry name" value="RNaseH_sf"/>
</dbReference>
<evidence type="ECO:0000256" key="2">
    <source>
        <dbReference type="SAM" id="Coils"/>
    </source>
</evidence>
<sequence>MTKEPRKGKNKYCDFHRGHGHDTERCWTLKNSIEDLVQEGHLKKYVEGSMECSRELPPTDRGKTLQSTVVRGVVEVIHGGAGLADMQAKPPTNAQPMVGSTSATAATPPISFDSHDLEGVAHPHDDTLVIKAIIADYEVKRILVDGGSSADLLFYPAYLSLGYRPEQCRPAEICLTGFSGSQVPVIGTLPLRVQIGSGEHTAETIVNFHVVDCPSAYNCILGRPFLIQLWAVPSTFHLRLKFPTKAGVGCVQGDQALARQCYALSQEKKAIDAREEVARPVPVDDDEEFPLVDEHTVQISTAWPRESLQSLLKLLWEFGEVFAWGPEDMPGVHPRVAEHTLGIAPGSRPVQQKRRNFAWERRQAVAEEVTKLLKARFIREVLYPTWLANVVMVKKSNGQWRMCVDFTDLNKACPKDPYPLPKIDQLVDATSGHQFLTFLDMFSGYHQIPMKKEDQEKTAFMTPVGNYCYEVMPFGLKNAGATYQRMVDRVFARQLGRNVEAYVDDILIKSIGVGAHLEDLREMLNTMRLYDLRLNPKKCVFGATAGKFLGFMLTQRGIEANPRQIDAILQMPPPTKGREVQVLAGRIAALNRFIARAGDRCAPFFATLKGACKTFEWTHDCERAFEELKNYLVNPQILSAPENNEVLYLYFAVSPKAVSAVLVQKDSTGTEHPVYYTIKTLLDAETRYTPVEQAALAVVVASRKLRPYFQAHPICILTHLPLRRLLQTMDVAGRMINWAIELSEFNITFVPRTAIKSQVLADFIAEGIRGQPPPTTETWGMFVDGASNKSRAGGGVLLISPLDVSHELAVRFTSPKTNNAAEYEALLAGLSMAQELGAQRLVVHSDSTLVVNQVDGTFETREPTLMAYVNAVRAALANFIDARVIHIPREENLHADALSKLATARDFLDERHVIVERRPALLCSQTTTLPLPRDWRTPMIEYLQHGILPADHKEAVRLKRRAPLYIMIDNALYRKSFAGPYLRCLSAREAHFALREVHQGTCAMHAGPRSLEKTLLRQGYYWPTIRRDAREYVKVCSKCQIAARVPRAPTAPMQGNLSPWPFAQWGMDFLGPFPEAPGRKKYLIVAIDYFTKWIEADALTGMTTQQVVKFLWTHIICRFSLPHTIVLDQGTQFKSQDLQTYCAQYGVLLRYAFVSYPQANGQAESANKNILWGLKTRIDDAKGKWVEELSHVLWAHRTSYKTAIGDTPYALTYGTDAVLPIEMELSSYRVEAFRPKANNEELTHNLDLVEERREDARLRLVASQERVARYYNSKVRERPLQVGDWVLRRNFRPEEGLGKFTPKWEGPYRVREVVGPNTVKLEDADGEDMSKTWNAMHLRRYFTPM</sequence>
<dbReference type="SUPFAM" id="SSF56672">
    <property type="entry name" value="DNA/RNA polymerases"/>
    <property type="match status" value="1"/>
</dbReference>
<feature type="domain" description="Reverse transcriptase" evidence="4">
    <location>
        <begin position="374"/>
        <end position="553"/>
    </location>
</feature>
<feature type="region of interest" description="Disordered" evidence="3">
    <location>
        <begin position="84"/>
        <end position="104"/>
    </location>
</feature>
<gene>
    <name evidence="7" type="ORF">LTRI10_LOCUS11834</name>
</gene>
<dbReference type="Pfam" id="PF17919">
    <property type="entry name" value="RT_RNaseH_2"/>
    <property type="match status" value="1"/>
</dbReference>
<dbReference type="Gene3D" id="3.10.10.10">
    <property type="entry name" value="HIV Type 1 Reverse Transcriptase, subunit A, domain 1"/>
    <property type="match status" value="1"/>
</dbReference>
<dbReference type="Pfam" id="PF00665">
    <property type="entry name" value="rve"/>
    <property type="match status" value="1"/>
</dbReference>
<dbReference type="InterPro" id="IPR043128">
    <property type="entry name" value="Rev_trsase/Diguanyl_cyclase"/>
</dbReference>
<dbReference type="GO" id="GO:0015074">
    <property type="term" value="P:DNA integration"/>
    <property type="evidence" value="ECO:0007669"/>
    <property type="project" value="InterPro"/>
</dbReference>
<dbReference type="PROSITE" id="PS50994">
    <property type="entry name" value="INTEGRASE"/>
    <property type="match status" value="1"/>
</dbReference>
<dbReference type="InterPro" id="IPR043502">
    <property type="entry name" value="DNA/RNA_pol_sf"/>
</dbReference>
<protein>
    <submittedName>
        <fullName evidence="7">Uncharacterized protein</fullName>
    </submittedName>
</protein>
<evidence type="ECO:0000313" key="7">
    <source>
        <dbReference type="EMBL" id="CAL1368987.1"/>
    </source>
</evidence>
<evidence type="ECO:0000259" key="5">
    <source>
        <dbReference type="PROSITE" id="PS50879"/>
    </source>
</evidence>
<dbReference type="CDD" id="cd09274">
    <property type="entry name" value="RNase_HI_RT_Ty3"/>
    <property type="match status" value="1"/>
</dbReference>
<dbReference type="Pfam" id="PF00078">
    <property type="entry name" value="RVT_1"/>
    <property type="match status" value="1"/>
</dbReference>
<keyword evidence="1" id="KW-0233">DNA recombination</keyword>
<dbReference type="InterPro" id="IPR000477">
    <property type="entry name" value="RT_dom"/>
</dbReference>
<dbReference type="EMBL" id="OZ034815">
    <property type="protein sequence ID" value="CAL1368987.1"/>
    <property type="molecule type" value="Genomic_DNA"/>
</dbReference>
<keyword evidence="8" id="KW-1185">Reference proteome</keyword>
<dbReference type="GO" id="GO:0004523">
    <property type="term" value="F:RNA-DNA hybrid ribonuclease activity"/>
    <property type="evidence" value="ECO:0007669"/>
    <property type="project" value="InterPro"/>
</dbReference>
<dbReference type="InterPro" id="IPR012337">
    <property type="entry name" value="RNaseH-like_sf"/>
</dbReference>
<dbReference type="Gene3D" id="3.30.420.10">
    <property type="entry name" value="Ribonuclease H-like superfamily/Ribonuclease H"/>
    <property type="match status" value="2"/>
</dbReference>
<feature type="domain" description="RNase H type-1" evidence="5">
    <location>
        <begin position="775"/>
        <end position="904"/>
    </location>
</feature>
<dbReference type="CDD" id="cd01647">
    <property type="entry name" value="RT_LTR"/>
    <property type="match status" value="1"/>
</dbReference>
<feature type="coiled-coil region" evidence="2">
    <location>
        <begin position="1239"/>
        <end position="1266"/>
    </location>
</feature>
<evidence type="ECO:0000256" key="1">
    <source>
        <dbReference type="ARBA" id="ARBA00023172"/>
    </source>
</evidence>
<proteinExistence type="predicted"/>
<dbReference type="Proteomes" id="UP001497516">
    <property type="component" value="Chromosome 2"/>
</dbReference>
<dbReference type="InterPro" id="IPR002156">
    <property type="entry name" value="RNaseH_domain"/>
</dbReference>
<feature type="compositionally biased region" description="Polar residues" evidence="3">
    <location>
        <begin position="90"/>
        <end position="104"/>
    </location>
</feature>
<organism evidence="7 8">
    <name type="scientific">Linum trigynum</name>
    <dbReference type="NCBI Taxonomy" id="586398"/>
    <lineage>
        <taxon>Eukaryota</taxon>
        <taxon>Viridiplantae</taxon>
        <taxon>Streptophyta</taxon>
        <taxon>Embryophyta</taxon>
        <taxon>Tracheophyta</taxon>
        <taxon>Spermatophyta</taxon>
        <taxon>Magnoliopsida</taxon>
        <taxon>eudicotyledons</taxon>
        <taxon>Gunneridae</taxon>
        <taxon>Pentapetalae</taxon>
        <taxon>rosids</taxon>
        <taxon>fabids</taxon>
        <taxon>Malpighiales</taxon>
        <taxon>Linaceae</taxon>
        <taxon>Linum</taxon>
    </lineage>
</organism>
<dbReference type="Gene3D" id="1.10.340.70">
    <property type="match status" value="1"/>
</dbReference>
<dbReference type="PANTHER" id="PTHR48475:SF2">
    <property type="entry name" value="RIBONUCLEASE H"/>
    <property type="match status" value="1"/>
</dbReference>
<evidence type="ECO:0000256" key="3">
    <source>
        <dbReference type="SAM" id="MobiDB-lite"/>
    </source>
</evidence>
<dbReference type="GO" id="GO:0003676">
    <property type="term" value="F:nucleic acid binding"/>
    <property type="evidence" value="ECO:0007669"/>
    <property type="project" value="InterPro"/>
</dbReference>
<dbReference type="Gene3D" id="3.30.70.270">
    <property type="match status" value="2"/>
</dbReference>
<dbReference type="Gene3D" id="2.40.70.10">
    <property type="entry name" value="Acid Proteases"/>
    <property type="match status" value="1"/>
</dbReference>
<evidence type="ECO:0000259" key="6">
    <source>
        <dbReference type="PROSITE" id="PS50994"/>
    </source>
</evidence>